<feature type="compositionally biased region" description="Low complexity" evidence="4">
    <location>
        <begin position="1218"/>
        <end position="1229"/>
    </location>
</feature>
<dbReference type="SUPFAM" id="SSF50978">
    <property type="entry name" value="WD40 repeat-like"/>
    <property type="match status" value="1"/>
</dbReference>
<feature type="region of interest" description="Disordered" evidence="4">
    <location>
        <begin position="1"/>
        <end position="50"/>
    </location>
</feature>
<dbReference type="STRING" id="930991.A0A0D0D2V5"/>
<feature type="compositionally biased region" description="Polar residues" evidence="4">
    <location>
        <begin position="1090"/>
        <end position="1101"/>
    </location>
</feature>
<sequence>MDLPHNLMPSRSSSKSQTRRNLPPASARIRIANDNHIQREHDREGPIPSSLSLLSARRPSWAPPLYDHSQESISGGLASYRDVPTLGFVAQASERSQPSTSPDDGGNFRRSLQIDMKDLVGDAVGSMSISPASRDIVLAARRGLFIIDLEAPLEIPRFLPQGGTWDVADVQWNPHRARAEYIVSTSSEKLLIWNLMLIGKTSIEHILHSHYRAITDINWHTSEPDTVCSVGIDSWLWSWDLREPRKPVMGLCAFNAGGTQVKWNRQDPNLLASSHMDEVLIWDRRKGSLPTARIRAHNAKIYGIDWAHARTHDIVTCSLDKTIKVWNVQDASASDSPRCQSYPKTTVTQQSQPLTTIMTRYPVWRARDLPFGMGLLSLPQRGETALEMWAEGNNTVPVEVFEGHTDVVKEFVWRKGGLEGGEYQLITWSKDRTLRFWHVDSEAMEAITTFSLCALTLTSFFNQKTGCVPGSTNSPPQSRFFTDFGRPHQSFRYAPEGYEDTPALSAPVGSRGILAEVRAGPGPTGPPVGKKPSNPVLQPHHGSAARGKGILFLDTGLPASQHPMHVRHPQVESENIHRGHSYVRDPSQSRNQVQSHGQNQNQKPVPIPGTTMTMSRGHAAGGKSARVGMDAFTWLASVRVGEKKEGSSGRDSGISSGSRSRTSGGRDDGVIPGQGQKRKRSESRPREGKEGEGVQSLPDEITSVLTKLATSKIRLEKHELTKKRTCTLGLHGPWGESSSVFIRVSFRFPKGYPLSPHPEGTPEIELERSPLISMQNRAFMLRRLRTIRERRRPCLEACLRFLLFRDENEQVGIPVDMRSESSSEDEGPTTRKPRDFTVSLLRNNKNLAEPRTSQGVFGPNGELVCFFRAPPRIVRHHQVGSNSEALDSPATTSRSPQSSSRFFQSPALLSDAVRRLGIAAADRRSDIIDSKRPGDSENTLRIMTNLLTFSQQRVQRDSCLGPGSGTNNHNSNVAMIPIRRSTVFIKVPSNISFARRKVAEAYIFQAATLAELCEVNARIAREHGQFAHQRVFRTLQGLFPTRVTTRHGFGVVGRQIIDKLHKEFCASHDVQMLAMISVALLKAYISSVEQPTTRTPSTKEPSPTVPKNGGDYFSLSRPKDSRIAVLSPGWPRLPATSPTASNYPPGSSLSTSNSSRGSWSSLFNTGSVRQFMTGVQESITTPLDTLPARLSVPIPGAENMLRLPNPDSPRRKGGRDQSSTTSPISKSWSETQAVPSDRPSPFPVASHGRRPTFSQIINPKQVIQEKNLILIEDKSERLEAARSGCPYCAIGSNLLDAL</sequence>
<keyword evidence="1 3" id="KW-0853">WD repeat</keyword>
<feature type="region of interest" description="Disordered" evidence="4">
    <location>
        <begin position="641"/>
        <end position="698"/>
    </location>
</feature>
<dbReference type="FunCoup" id="A0A0D0D2V5">
    <property type="interactions" value="213"/>
</dbReference>
<feature type="repeat" description="WD" evidence="3">
    <location>
        <begin position="294"/>
        <end position="336"/>
    </location>
</feature>
<dbReference type="GO" id="GO:0035591">
    <property type="term" value="F:signaling adaptor activity"/>
    <property type="evidence" value="ECO:0007669"/>
    <property type="project" value="TreeGrafter"/>
</dbReference>
<dbReference type="EMBL" id="KN825468">
    <property type="protein sequence ID" value="KIK90807.1"/>
    <property type="molecule type" value="Genomic_DNA"/>
</dbReference>
<accession>A0A0D0D2V5</accession>
<keyword evidence="6" id="KW-1185">Reference proteome</keyword>
<dbReference type="PROSITE" id="PS50082">
    <property type="entry name" value="WD_REPEATS_2"/>
    <property type="match status" value="1"/>
</dbReference>
<dbReference type="PANTHER" id="PTHR46170">
    <property type="entry name" value="GATOR COMPLEX PROTEIN WDR59"/>
    <property type="match status" value="1"/>
</dbReference>
<dbReference type="InterPro" id="IPR001680">
    <property type="entry name" value="WD40_rpt"/>
</dbReference>
<feature type="region of interest" description="Disordered" evidence="4">
    <location>
        <begin position="555"/>
        <end position="623"/>
    </location>
</feature>
<organism evidence="5 6">
    <name type="scientific">Paxillus rubicundulus Ve08.2h10</name>
    <dbReference type="NCBI Taxonomy" id="930991"/>
    <lineage>
        <taxon>Eukaryota</taxon>
        <taxon>Fungi</taxon>
        <taxon>Dikarya</taxon>
        <taxon>Basidiomycota</taxon>
        <taxon>Agaricomycotina</taxon>
        <taxon>Agaricomycetes</taxon>
        <taxon>Agaricomycetidae</taxon>
        <taxon>Boletales</taxon>
        <taxon>Paxilineae</taxon>
        <taxon>Paxillaceae</taxon>
        <taxon>Paxillus</taxon>
    </lineage>
</organism>
<evidence type="ECO:0000256" key="2">
    <source>
        <dbReference type="ARBA" id="ARBA00022737"/>
    </source>
</evidence>
<dbReference type="InterPro" id="IPR015943">
    <property type="entry name" value="WD40/YVTN_repeat-like_dom_sf"/>
</dbReference>
<dbReference type="HOGENOM" id="CLU_001497_3_0_1"/>
<protein>
    <submittedName>
        <fullName evidence="5">Uncharacterized protein</fullName>
    </submittedName>
</protein>
<reference evidence="5 6" key="1">
    <citation type="submission" date="2014-04" db="EMBL/GenBank/DDBJ databases">
        <authorList>
            <consortium name="DOE Joint Genome Institute"/>
            <person name="Kuo A."/>
            <person name="Kohler A."/>
            <person name="Jargeat P."/>
            <person name="Nagy L.G."/>
            <person name="Floudas D."/>
            <person name="Copeland A."/>
            <person name="Barry K.W."/>
            <person name="Cichocki N."/>
            <person name="Veneault-Fourrey C."/>
            <person name="LaButti K."/>
            <person name="Lindquist E.A."/>
            <person name="Lipzen A."/>
            <person name="Lundell T."/>
            <person name="Morin E."/>
            <person name="Murat C."/>
            <person name="Sun H."/>
            <person name="Tunlid A."/>
            <person name="Henrissat B."/>
            <person name="Grigoriev I.V."/>
            <person name="Hibbett D.S."/>
            <person name="Martin F."/>
            <person name="Nordberg H.P."/>
            <person name="Cantor M.N."/>
            <person name="Hua S.X."/>
        </authorList>
    </citation>
    <scope>NUCLEOTIDE SEQUENCE [LARGE SCALE GENOMIC DNA]</scope>
    <source>
        <strain evidence="5 6">Ve08.2h10</strain>
    </source>
</reference>
<dbReference type="Gene3D" id="2.130.10.10">
    <property type="entry name" value="YVTN repeat-like/Quinoprotein amine dehydrogenase"/>
    <property type="match status" value="1"/>
</dbReference>
<feature type="compositionally biased region" description="Basic and acidic residues" evidence="4">
    <location>
        <begin position="682"/>
        <end position="692"/>
    </location>
</feature>
<feature type="region of interest" description="Disordered" evidence="4">
    <location>
        <begin position="516"/>
        <end position="543"/>
    </location>
</feature>
<dbReference type="GO" id="GO:0034198">
    <property type="term" value="P:cellular response to amino acid starvation"/>
    <property type="evidence" value="ECO:0007669"/>
    <property type="project" value="TreeGrafter"/>
</dbReference>
<feature type="region of interest" description="Disordered" evidence="4">
    <location>
        <begin position="1090"/>
        <end position="1158"/>
    </location>
</feature>
<name>A0A0D0D2V5_9AGAM</name>
<dbReference type="Proteomes" id="UP000054538">
    <property type="component" value="Unassembled WGS sequence"/>
</dbReference>
<feature type="compositionally biased region" description="Polar residues" evidence="4">
    <location>
        <begin position="9"/>
        <end position="20"/>
    </location>
</feature>
<dbReference type="GO" id="GO:1904263">
    <property type="term" value="P:positive regulation of TORC1 signaling"/>
    <property type="evidence" value="ECO:0007669"/>
    <property type="project" value="TreeGrafter"/>
</dbReference>
<gene>
    <name evidence="5" type="ORF">PAXRUDRAFT_14130</name>
</gene>
<keyword evidence="2" id="KW-0677">Repeat</keyword>
<feature type="compositionally biased region" description="Polar residues" evidence="4">
    <location>
        <begin position="1136"/>
        <end position="1145"/>
    </location>
</feature>
<evidence type="ECO:0000313" key="5">
    <source>
        <dbReference type="EMBL" id="KIK90807.1"/>
    </source>
</evidence>
<evidence type="ECO:0000313" key="6">
    <source>
        <dbReference type="Proteomes" id="UP000054538"/>
    </source>
</evidence>
<dbReference type="OrthoDB" id="311712at2759"/>
<dbReference type="SMART" id="SM00320">
    <property type="entry name" value="WD40"/>
    <property type="match status" value="5"/>
</dbReference>
<feature type="compositionally biased region" description="Low complexity" evidence="4">
    <location>
        <begin position="649"/>
        <end position="663"/>
    </location>
</feature>
<feature type="region of interest" description="Disordered" evidence="4">
    <location>
        <begin position="816"/>
        <end position="836"/>
    </location>
</feature>
<dbReference type="PROSITE" id="PS50294">
    <property type="entry name" value="WD_REPEATS_REGION"/>
    <property type="match status" value="1"/>
</dbReference>
<feature type="compositionally biased region" description="Low complexity" evidence="4">
    <location>
        <begin position="1147"/>
        <end position="1158"/>
    </location>
</feature>
<feature type="compositionally biased region" description="Basic and acidic residues" evidence="4">
    <location>
        <begin position="31"/>
        <end position="45"/>
    </location>
</feature>
<evidence type="ECO:0000256" key="4">
    <source>
        <dbReference type="SAM" id="MobiDB-lite"/>
    </source>
</evidence>
<proteinExistence type="predicted"/>
<dbReference type="GO" id="GO:0005774">
    <property type="term" value="C:vacuolar membrane"/>
    <property type="evidence" value="ECO:0007669"/>
    <property type="project" value="TreeGrafter"/>
</dbReference>
<feature type="compositionally biased region" description="Polar residues" evidence="4">
    <location>
        <begin position="586"/>
        <end position="603"/>
    </location>
</feature>
<dbReference type="InterPro" id="IPR036322">
    <property type="entry name" value="WD40_repeat_dom_sf"/>
</dbReference>
<reference evidence="6" key="2">
    <citation type="submission" date="2015-01" db="EMBL/GenBank/DDBJ databases">
        <title>Evolutionary Origins and Diversification of the Mycorrhizal Mutualists.</title>
        <authorList>
            <consortium name="DOE Joint Genome Institute"/>
            <consortium name="Mycorrhizal Genomics Consortium"/>
            <person name="Kohler A."/>
            <person name="Kuo A."/>
            <person name="Nagy L.G."/>
            <person name="Floudas D."/>
            <person name="Copeland A."/>
            <person name="Barry K.W."/>
            <person name="Cichocki N."/>
            <person name="Veneault-Fourrey C."/>
            <person name="LaButti K."/>
            <person name="Lindquist E.A."/>
            <person name="Lipzen A."/>
            <person name="Lundell T."/>
            <person name="Morin E."/>
            <person name="Murat C."/>
            <person name="Riley R."/>
            <person name="Ohm R."/>
            <person name="Sun H."/>
            <person name="Tunlid A."/>
            <person name="Henrissat B."/>
            <person name="Grigoriev I.V."/>
            <person name="Hibbett D.S."/>
            <person name="Martin F."/>
        </authorList>
    </citation>
    <scope>NUCLEOTIDE SEQUENCE [LARGE SCALE GENOMIC DNA]</scope>
    <source>
        <strain evidence="6">Ve08.2h10</strain>
    </source>
</reference>
<feature type="region of interest" description="Disordered" evidence="4">
    <location>
        <begin position="878"/>
        <end position="902"/>
    </location>
</feature>
<dbReference type="PROSITE" id="PS00678">
    <property type="entry name" value="WD_REPEATS_1"/>
    <property type="match status" value="1"/>
</dbReference>
<dbReference type="InParanoid" id="A0A0D0D2V5"/>
<feature type="compositionally biased region" description="Low complexity" evidence="4">
    <location>
        <begin position="888"/>
        <end position="902"/>
    </location>
</feature>
<dbReference type="InterPro" id="IPR019775">
    <property type="entry name" value="WD40_repeat_CS"/>
</dbReference>
<feature type="region of interest" description="Disordered" evidence="4">
    <location>
        <begin position="1187"/>
        <end position="1257"/>
    </location>
</feature>
<dbReference type="PANTHER" id="PTHR46170:SF1">
    <property type="entry name" value="GATOR COMPLEX PROTEIN WDR59"/>
    <property type="match status" value="1"/>
</dbReference>
<dbReference type="InterPro" id="IPR049567">
    <property type="entry name" value="WDR59-like"/>
</dbReference>
<evidence type="ECO:0000256" key="1">
    <source>
        <dbReference type="ARBA" id="ARBA00022574"/>
    </source>
</evidence>
<dbReference type="GO" id="GO:0035859">
    <property type="term" value="C:Seh1-associated complex"/>
    <property type="evidence" value="ECO:0007669"/>
    <property type="project" value="TreeGrafter"/>
</dbReference>
<evidence type="ECO:0000256" key="3">
    <source>
        <dbReference type="PROSITE-ProRule" id="PRU00221"/>
    </source>
</evidence>